<reference evidence="4 5" key="1">
    <citation type="submission" date="2016-10" db="EMBL/GenBank/DDBJ databases">
        <authorList>
            <person name="de Groot N.N."/>
        </authorList>
    </citation>
    <scope>NUCLEOTIDE SEQUENCE [LARGE SCALE GENOMIC DNA]</scope>
    <source>
        <strain evidence="4 5">DSM 17073</strain>
    </source>
</reference>
<dbReference type="PANTHER" id="PTHR33434:SF4">
    <property type="entry name" value="PHOSPHATASE PROTEIN"/>
    <property type="match status" value="1"/>
</dbReference>
<dbReference type="PROSITE" id="PS51482">
    <property type="entry name" value="DEGV"/>
    <property type="match status" value="1"/>
</dbReference>
<dbReference type="AlphaFoldDB" id="A0A1I5PNT6"/>
<dbReference type="SMART" id="SM01120">
    <property type="entry name" value="Dak2"/>
    <property type="match status" value="1"/>
</dbReference>
<dbReference type="SMART" id="SM01121">
    <property type="entry name" value="Dak1_2"/>
    <property type="match status" value="1"/>
</dbReference>
<dbReference type="OrthoDB" id="9760324at2"/>
<dbReference type="InterPro" id="IPR048394">
    <property type="entry name" value="FakA-like_M"/>
</dbReference>
<organism evidence="4 5">
    <name type="scientific">Halolactibacillus halophilus</name>
    <dbReference type="NCBI Taxonomy" id="306540"/>
    <lineage>
        <taxon>Bacteria</taxon>
        <taxon>Bacillati</taxon>
        <taxon>Bacillota</taxon>
        <taxon>Bacilli</taxon>
        <taxon>Bacillales</taxon>
        <taxon>Bacillaceae</taxon>
        <taxon>Halolactibacillus</taxon>
    </lineage>
</organism>
<dbReference type="Pfam" id="PF21645">
    <property type="entry name" value="FakA-like_M"/>
    <property type="match status" value="1"/>
</dbReference>
<dbReference type="InterPro" id="IPR043168">
    <property type="entry name" value="DegV_C"/>
</dbReference>
<dbReference type="Pfam" id="PF02645">
    <property type="entry name" value="DegV"/>
    <property type="match status" value="1"/>
</dbReference>
<dbReference type="Proteomes" id="UP000242243">
    <property type="component" value="Unassembled WGS sequence"/>
</dbReference>
<evidence type="ECO:0000256" key="1">
    <source>
        <dbReference type="ARBA" id="ARBA00023121"/>
    </source>
</evidence>
<dbReference type="EMBL" id="FOXC01000016">
    <property type="protein sequence ID" value="SFP35748.1"/>
    <property type="molecule type" value="Genomic_DNA"/>
</dbReference>
<evidence type="ECO:0000313" key="5">
    <source>
        <dbReference type="Proteomes" id="UP000242243"/>
    </source>
</evidence>
<evidence type="ECO:0000313" key="6">
    <source>
        <dbReference type="Proteomes" id="UP000321547"/>
    </source>
</evidence>
<dbReference type="STRING" id="306540.SAMN05421839_1162"/>
<evidence type="ECO:0000313" key="3">
    <source>
        <dbReference type="EMBL" id="GEM01563.1"/>
    </source>
</evidence>
<dbReference type="Gene3D" id="3.30.1180.10">
    <property type="match status" value="1"/>
</dbReference>
<evidence type="ECO:0000259" key="2">
    <source>
        <dbReference type="PROSITE" id="PS51480"/>
    </source>
</evidence>
<accession>A0A1I5PNT6</accession>
<dbReference type="GO" id="GO:0008289">
    <property type="term" value="F:lipid binding"/>
    <property type="evidence" value="ECO:0007669"/>
    <property type="project" value="UniProtKB-KW"/>
</dbReference>
<dbReference type="NCBIfam" id="TIGR00762">
    <property type="entry name" value="DegV"/>
    <property type="match status" value="1"/>
</dbReference>
<dbReference type="SUPFAM" id="SSF101473">
    <property type="entry name" value="DhaL-like"/>
    <property type="match status" value="1"/>
</dbReference>
<feature type="domain" description="DhaL" evidence="2">
    <location>
        <begin position="7"/>
        <end position="197"/>
    </location>
</feature>
<dbReference type="Gene3D" id="3.40.50.10170">
    <property type="match status" value="1"/>
</dbReference>
<reference evidence="3 6" key="2">
    <citation type="submission" date="2019-07" db="EMBL/GenBank/DDBJ databases">
        <title>Whole genome shotgun sequence of Halolactibacillus halophilus NBRC 100868.</title>
        <authorList>
            <person name="Hosoyama A."/>
            <person name="Uohara A."/>
            <person name="Ohji S."/>
            <person name="Ichikawa N."/>
        </authorList>
    </citation>
    <scope>NUCLEOTIDE SEQUENCE [LARGE SCALE GENOMIC DNA]</scope>
    <source>
        <strain evidence="3 6">NBRC 100868</strain>
    </source>
</reference>
<gene>
    <name evidence="3" type="ORF">HHA03_10950</name>
    <name evidence="4" type="ORF">SAMN05421839_1162</name>
</gene>
<dbReference type="GO" id="GO:0006071">
    <property type="term" value="P:glycerol metabolic process"/>
    <property type="evidence" value="ECO:0007669"/>
    <property type="project" value="InterPro"/>
</dbReference>
<evidence type="ECO:0000313" key="4">
    <source>
        <dbReference type="EMBL" id="SFP35748.1"/>
    </source>
</evidence>
<name>A0A1I5PNT6_9BACI</name>
<protein>
    <recommendedName>
        <fullName evidence="2">DhaL domain-containing protein</fullName>
    </recommendedName>
</protein>
<dbReference type="Proteomes" id="UP000321547">
    <property type="component" value="Unassembled WGS sequence"/>
</dbReference>
<sequence length="592" mass="65728">MDTITNETLYQSLLNGAKEVMHNRMFLNKINVFPVADGDTGSNLFSTMQSIVFHAELKEDAKLTLESIADSAIIGARGNSGLIFAQYFQGLSEAMKNDTDVTKEAFIAASKAGMDYAYQAIEKPVEGTMLTIMKAFHDALYQASQQISAFDALIENALAQVDIAVDHTTDQLKILKQSAVVDSGAKGFAYFVKGFLDGLKGKLIVGDALTSEEVLPAIEHEHEDASLQYRYCTEALIEKTTDLPDLKQLLHDLGDSIVQVNGKQKVRVHVHTNEPSEMFKRLSQYGKILEQKVDDMVGQYNRIHHRKYQTVIVTDSIADLPQEVIDDEQIHMVNLSILVGDESYLDKLTVTNERLFELAKEKKTHPTSSQPTIKSIENMYRYLLSYYDDIIVFTVASALSGTYNAFIKSRNSFTHEQNRIHVIDTKQNSVAEGLLVWEATQKLKAKTPVEQLILNTKQSIKQSKILVKINTLDNMIASGRLSVRAGSLAKKVGLRPIITLDEQGDGGIFKIAFHPDRALKKILKHLKKLDQTKGIKHYAVTYVDDRSLGEAFTESLTEALGRPPVYMTKSSGIIAMGAGVGAVAVSYITNEE</sequence>
<dbReference type="Pfam" id="PF02734">
    <property type="entry name" value="Dak2"/>
    <property type="match status" value="1"/>
</dbReference>
<dbReference type="EMBL" id="BJWI01000012">
    <property type="protein sequence ID" value="GEM01563.1"/>
    <property type="molecule type" value="Genomic_DNA"/>
</dbReference>
<keyword evidence="6" id="KW-1185">Reference proteome</keyword>
<dbReference type="InterPro" id="IPR033470">
    <property type="entry name" value="FakA-like_C"/>
</dbReference>
<dbReference type="GO" id="GO:0004371">
    <property type="term" value="F:glycerone kinase activity"/>
    <property type="evidence" value="ECO:0007669"/>
    <property type="project" value="InterPro"/>
</dbReference>
<dbReference type="InterPro" id="IPR004007">
    <property type="entry name" value="DhaL_dom"/>
</dbReference>
<dbReference type="PANTHER" id="PTHR33434">
    <property type="entry name" value="DEGV DOMAIN-CONTAINING PROTEIN DR_1986-RELATED"/>
    <property type="match status" value="1"/>
</dbReference>
<dbReference type="InterPro" id="IPR036117">
    <property type="entry name" value="DhaL_dom_sf"/>
</dbReference>
<dbReference type="InterPro" id="IPR003797">
    <property type="entry name" value="DegV"/>
</dbReference>
<dbReference type="PROSITE" id="PS51480">
    <property type="entry name" value="DHAL"/>
    <property type="match status" value="1"/>
</dbReference>
<keyword evidence="1" id="KW-0446">Lipid-binding</keyword>
<dbReference type="SUPFAM" id="SSF82549">
    <property type="entry name" value="DAK1/DegV-like"/>
    <property type="match status" value="1"/>
</dbReference>
<dbReference type="Gene3D" id="1.25.40.340">
    <property type="match status" value="1"/>
</dbReference>
<dbReference type="RefSeq" id="WP_159430135.1">
    <property type="nucleotide sequence ID" value="NZ_BJWI01000012.1"/>
</dbReference>
<proteinExistence type="predicted"/>
<dbReference type="InterPro" id="IPR050270">
    <property type="entry name" value="DegV_domain_contain"/>
</dbReference>